<evidence type="ECO:0000256" key="6">
    <source>
        <dbReference type="ARBA" id="ARBA00023163"/>
    </source>
</evidence>
<dbReference type="InterPro" id="IPR020603">
    <property type="entry name" value="MraZ_dom"/>
</dbReference>
<dbReference type="CDD" id="cd16321">
    <property type="entry name" value="MraZ_C"/>
    <property type="match status" value="1"/>
</dbReference>
<feature type="domain" description="SpoVT-AbrB" evidence="7">
    <location>
        <begin position="5"/>
        <end position="47"/>
    </location>
</feature>
<dbReference type="InterPro" id="IPR035642">
    <property type="entry name" value="MraZ_N"/>
</dbReference>
<evidence type="ECO:0000256" key="4">
    <source>
        <dbReference type="ARBA" id="ARBA00023015"/>
    </source>
</evidence>
<dbReference type="Gene3D" id="3.40.1550.20">
    <property type="entry name" value="Transcriptional regulator MraZ domain"/>
    <property type="match status" value="1"/>
</dbReference>
<dbReference type="GO" id="GO:0000976">
    <property type="term" value="F:transcription cis-regulatory region binding"/>
    <property type="evidence" value="ECO:0007669"/>
    <property type="project" value="TreeGrafter"/>
</dbReference>
<organism evidence="8">
    <name type="scientific">marine sediment metagenome</name>
    <dbReference type="NCBI Taxonomy" id="412755"/>
    <lineage>
        <taxon>unclassified sequences</taxon>
        <taxon>metagenomes</taxon>
        <taxon>ecological metagenomes</taxon>
    </lineage>
</organism>
<accession>X1AU78</accession>
<dbReference type="InterPro" id="IPR007159">
    <property type="entry name" value="SpoVT-AbrB_dom"/>
</dbReference>
<dbReference type="Pfam" id="PF02381">
    <property type="entry name" value="MraZ"/>
    <property type="match status" value="2"/>
</dbReference>
<evidence type="ECO:0000256" key="1">
    <source>
        <dbReference type="ARBA" id="ARBA00013860"/>
    </source>
</evidence>
<keyword evidence="5" id="KW-0238">DNA-binding</keyword>
<sequence>MFFGEFEYRIDEKGRVPIPPRFRRELKEGVVLTPGVEQCITAYPLSEWKKLAATLTTGSVTRSKLRRLNRSIFATAFSLNIDGQGRIALPTPLRQYADIEEEVVIAGANNYLELWNKEQWEAEKAISQEQTWQIIESLERH</sequence>
<keyword evidence="4" id="KW-0805">Transcription regulation</keyword>
<dbReference type="NCBIfam" id="TIGR00242">
    <property type="entry name" value="division/cell wall cluster transcriptional repressor MraZ"/>
    <property type="match status" value="1"/>
</dbReference>
<keyword evidence="6" id="KW-0804">Transcription</keyword>
<dbReference type="InterPro" id="IPR035644">
    <property type="entry name" value="MraZ_C"/>
</dbReference>
<name>X1AU78_9ZZZZ</name>
<dbReference type="GO" id="GO:0003700">
    <property type="term" value="F:DNA-binding transcription factor activity"/>
    <property type="evidence" value="ECO:0007669"/>
    <property type="project" value="InterPro"/>
</dbReference>
<dbReference type="AlphaFoldDB" id="X1AU78"/>
<keyword evidence="2" id="KW-0963">Cytoplasm</keyword>
<evidence type="ECO:0000256" key="2">
    <source>
        <dbReference type="ARBA" id="ARBA00022490"/>
    </source>
</evidence>
<dbReference type="PROSITE" id="PS51740">
    <property type="entry name" value="SPOVT_ABRB"/>
    <property type="match status" value="2"/>
</dbReference>
<dbReference type="InterPro" id="IPR038619">
    <property type="entry name" value="MraZ_sf"/>
</dbReference>
<dbReference type="CDD" id="cd16320">
    <property type="entry name" value="MraZ_N"/>
    <property type="match status" value="1"/>
</dbReference>
<dbReference type="InterPro" id="IPR003444">
    <property type="entry name" value="MraZ"/>
</dbReference>
<comment type="caution">
    <text evidence="8">The sequence shown here is derived from an EMBL/GenBank/DDBJ whole genome shotgun (WGS) entry which is preliminary data.</text>
</comment>
<protein>
    <recommendedName>
        <fullName evidence="1">Transcriptional regulator MraZ</fullName>
    </recommendedName>
</protein>
<evidence type="ECO:0000313" key="8">
    <source>
        <dbReference type="EMBL" id="GAG86275.1"/>
    </source>
</evidence>
<dbReference type="EMBL" id="BART01010189">
    <property type="protein sequence ID" value="GAG86275.1"/>
    <property type="molecule type" value="Genomic_DNA"/>
</dbReference>
<feature type="domain" description="SpoVT-AbrB" evidence="7">
    <location>
        <begin position="76"/>
        <end position="119"/>
    </location>
</feature>
<proteinExistence type="inferred from homology"/>
<evidence type="ECO:0000256" key="3">
    <source>
        <dbReference type="ARBA" id="ARBA00022737"/>
    </source>
</evidence>
<dbReference type="HAMAP" id="MF_01008">
    <property type="entry name" value="MraZ"/>
    <property type="match status" value="1"/>
</dbReference>
<dbReference type="PANTHER" id="PTHR34701:SF1">
    <property type="entry name" value="TRANSCRIPTIONAL REGULATOR MRAZ"/>
    <property type="match status" value="1"/>
</dbReference>
<dbReference type="GO" id="GO:2000143">
    <property type="term" value="P:negative regulation of DNA-templated transcription initiation"/>
    <property type="evidence" value="ECO:0007669"/>
    <property type="project" value="TreeGrafter"/>
</dbReference>
<dbReference type="InterPro" id="IPR037914">
    <property type="entry name" value="SpoVT-AbrB_sf"/>
</dbReference>
<reference evidence="8" key="1">
    <citation type="journal article" date="2014" name="Front. Microbiol.">
        <title>High frequency of phylogenetically diverse reductive dehalogenase-homologous genes in deep subseafloor sedimentary metagenomes.</title>
        <authorList>
            <person name="Kawai M."/>
            <person name="Futagami T."/>
            <person name="Toyoda A."/>
            <person name="Takaki Y."/>
            <person name="Nishi S."/>
            <person name="Hori S."/>
            <person name="Arai W."/>
            <person name="Tsubouchi T."/>
            <person name="Morono Y."/>
            <person name="Uchiyama I."/>
            <person name="Ito T."/>
            <person name="Fujiyama A."/>
            <person name="Inagaki F."/>
            <person name="Takami H."/>
        </authorList>
    </citation>
    <scope>NUCLEOTIDE SEQUENCE</scope>
    <source>
        <strain evidence="8">Expedition CK06-06</strain>
    </source>
</reference>
<dbReference type="SUPFAM" id="SSF89447">
    <property type="entry name" value="AbrB/MazE/MraZ-like"/>
    <property type="match status" value="1"/>
</dbReference>
<evidence type="ECO:0000256" key="5">
    <source>
        <dbReference type="ARBA" id="ARBA00023125"/>
    </source>
</evidence>
<keyword evidence="3" id="KW-0677">Repeat</keyword>
<dbReference type="PANTHER" id="PTHR34701">
    <property type="entry name" value="TRANSCRIPTIONAL REGULATOR MRAZ"/>
    <property type="match status" value="1"/>
</dbReference>
<gene>
    <name evidence="8" type="ORF">S01H4_22286</name>
</gene>
<evidence type="ECO:0000259" key="7">
    <source>
        <dbReference type="PROSITE" id="PS51740"/>
    </source>
</evidence>